<evidence type="ECO:0000256" key="1">
    <source>
        <dbReference type="SAM" id="MobiDB-lite"/>
    </source>
</evidence>
<feature type="compositionally biased region" description="Basic and acidic residues" evidence="1">
    <location>
        <begin position="160"/>
        <end position="173"/>
    </location>
</feature>
<gene>
    <name evidence="2" type="ORF">F0562_032281</name>
</gene>
<keyword evidence="3" id="KW-1185">Reference proteome</keyword>
<feature type="region of interest" description="Disordered" evidence="1">
    <location>
        <begin position="149"/>
        <end position="179"/>
    </location>
</feature>
<protein>
    <submittedName>
        <fullName evidence="2">Uncharacterized protein</fullName>
    </submittedName>
</protein>
<accession>A0A5J5APX7</accession>
<name>A0A5J5APX7_9ASTE</name>
<feature type="region of interest" description="Disordered" evidence="1">
    <location>
        <begin position="199"/>
        <end position="250"/>
    </location>
</feature>
<evidence type="ECO:0000313" key="3">
    <source>
        <dbReference type="Proteomes" id="UP000325577"/>
    </source>
</evidence>
<proteinExistence type="predicted"/>
<evidence type="ECO:0000313" key="2">
    <source>
        <dbReference type="EMBL" id="KAA8532248.1"/>
    </source>
</evidence>
<feature type="region of interest" description="Disordered" evidence="1">
    <location>
        <begin position="1"/>
        <end position="20"/>
    </location>
</feature>
<dbReference type="EMBL" id="CM018042">
    <property type="protein sequence ID" value="KAA8532248.1"/>
    <property type="molecule type" value="Genomic_DNA"/>
</dbReference>
<dbReference type="AlphaFoldDB" id="A0A5J5APX7"/>
<reference evidence="2 3" key="1">
    <citation type="submission" date="2019-09" db="EMBL/GenBank/DDBJ databases">
        <title>A chromosome-level genome assembly of the Chinese tupelo Nyssa sinensis.</title>
        <authorList>
            <person name="Yang X."/>
            <person name="Kang M."/>
            <person name="Yang Y."/>
            <person name="Xiong H."/>
            <person name="Wang M."/>
            <person name="Zhang Z."/>
            <person name="Wang Z."/>
            <person name="Wu H."/>
            <person name="Ma T."/>
            <person name="Liu J."/>
            <person name="Xi Z."/>
        </authorList>
    </citation>
    <scope>NUCLEOTIDE SEQUENCE [LARGE SCALE GENOMIC DNA]</scope>
    <source>
        <strain evidence="2">J267</strain>
        <tissue evidence="2">Leaf</tissue>
    </source>
</reference>
<dbReference type="Proteomes" id="UP000325577">
    <property type="component" value="Linkage Group LG19"/>
</dbReference>
<sequence>MWGGNTSGVKGEQPLGTMVNQGGGTNIVAATKGAFSDLRGGSKGLSPTAVEGSVGLVNTVDIGAECVANPLSKSWGQVVNTNVQHKGFTLEFVAPCVKNDKVVVQHPLEPWRTWRWKEWCSGGAWDPNQQALFLPRYLWQRGLSLQDQNGDFPLGNSETHGGDGRPTLEKQKGENSGTIPLVRPALCCKKGLTKKVTSDQYPMGTSGTYERAGGPSQDKQKVDGTATSSSDLGGNRGVANGDQLVGNVIN</sequence>
<feature type="compositionally biased region" description="Polar residues" evidence="1">
    <location>
        <begin position="199"/>
        <end position="208"/>
    </location>
</feature>
<organism evidence="2 3">
    <name type="scientific">Nyssa sinensis</name>
    <dbReference type="NCBI Taxonomy" id="561372"/>
    <lineage>
        <taxon>Eukaryota</taxon>
        <taxon>Viridiplantae</taxon>
        <taxon>Streptophyta</taxon>
        <taxon>Embryophyta</taxon>
        <taxon>Tracheophyta</taxon>
        <taxon>Spermatophyta</taxon>
        <taxon>Magnoliopsida</taxon>
        <taxon>eudicotyledons</taxon>
        <taxon>Gunneridae</taxon>
        <taxon>Pentapetalae</taxon>
        <taxon>asterids</taxon>
        <taxon>Cornales</taxon>
        <taxon>Nyssaceae</taxon>
        <taxon>Nyssa</taxon>
    </lineage>
</organism>